<organism evidence="1 2">
    <name type="scientific">Roseateles flavus</name>
    <dbReference type="NCBI Taxonomy" id="3149041"/>
    <lineage>
        <taxon>Bacteria</taxon>
        <taxon>Pseudomonadati</taxon>
        <taxon>Pseudomonadota</taxon>
        <taxon>Betaproteobacteria</taxon>
        <taxon>Burkholderiales</taxon>
        <taxon>Sphaerotilaceae</taxon>
        <taxon>Roseateles</taxon>
    </lineage>
</organism>
<gene>
    <name evidence="1" type="ORF">ABDJ40_19710</name>
</gene>
<dbReference type="Proteomes" id="UP001462640">
    <property type="component" value="Unassembled WGS sequence"/>
</dbReference>
<proteinExistence type="predicted"/>
<keyword evidence="2" id="KW-1185">Reference proteome</keyword>
<dbReference type="RefSeq" id="WP_347612202.1">
    <property type="nucleotide sequence ID" value="NZ_JBDPZC010000010.1"/>
</dbReference>
<evidence type="ECO:0000313" key="1">
    <source>
        <dbReference type="EMBL" id="MEO3714998.1"/>
    </source>
</evidence>
<sequence length="137" mass="15493">MLNLTYGIWTFRSKSPLQDVRVYREDRRGCQRQSRFYRAAGVRYRDAVQSGFLDCHGGLLGFSPGTCRRTPADLLDGFFAPGLPRRHRMQFRLGSTQKLARSKGCAILSARHLRHASVPGIAEFIGVVRVRLRADGK</sequence>
<accession>A0ABV0GIW3</accession>
<dbReference type="EMBL" id="JBDPZC010000010">
    <property type="protein sequence ID" value="MEO3714998.1"/>
    <property type="molecule type" value="Genomic_DNA"/>
</dbReference>
<name>A0ABV0GIW3_9BURK</name>
<reference evidence="1 2" key="1">
    <citation type="submission" date="2024-05" db="EMBL/GenBank/DDBJ databases">
        <title>Roseateles sp. 2.12 16S ribosomal RNA gene Genome sequencing and assembly.</title>
        <authorList>
            <person name="Woo H."/>
        </authorList>
    </citation>
    <scope>NUCLEOTIDE SEQUENCE [LARGE SCALE GENOMIC DNA]</scope>
    <source>
        <strain evidence="1 2">2.12</strain>
    </source>
</reference>
<comment type="caution">
    <text evidence="1">The sequence shown here is derived from an EMBL/GenBank/DDBJ whole genome shotgun (WGS) entry which is preliminary data.</text>
</comment>
<protein>
    <submittedName>
        <fullName evidence="1">Uncharacterized protein</fullName>
    </submittedName>
</protein>
<evidence type="ECO:0000313" key="2">
    <source>
        <dbReference type="Proteomes" id="UP001462640"/>
    </source>
</evidence>